<comment type="subcellular location">
    <subcellularLocation>
        <location evidence="1">Cell membrane</location>
        <topology evidence="1">Multi-pass membrane protein</topology>
    </subcellularLocation>
</comment>
<feature type="transmembrane region" description="Helical" evidence="9">
    <location>
        <begin position="375"/>
        <end position="395"/>
    </location>
</feature>
<feature type="transmembrane region" description="Helical" evidence="9">
    <location>
        <begin position="40"/>
        <end position="57"/>
    </location>
</feature>
<dbReference type="Pfam" id="PF03553">
    <property type="entry name" value="Na_H_antiporter"/>
    <property type="match status" value="2"/>
</dbReference>
<evidence type="ECO:0000256" key="1">
    <source>
        <dbReference type="ARBA" id="ARBA00004651"/>
    </source>
</evidence>
<feature type="transmembrane region" description="Helical" evidence="9">
    <location>
        <begin position="240"/>
        <end position="269"/>
    </location>
</feature>
<feature type="transmembrane region" description="Helical" evidence="9">
    <location>
        <begin position="275"/>
        <end position="300"/>
    </location>
</feature>
<dbReference type="PANTHER" id="PTHR33451:SF5">
    <property type="entry name" value="NA+_H+ ANTIPORTER"/>
    <property type="match status" value="1"/>
</dbReference>
<evidence type="ECO:0000313" key="11">
    <source>
        <dbReference type="EMBL" id="SHH55417.1"/>
    </source>
</evidence>
<feature type="transmembrane region" description="Helical" evidence="9">
    <location>
        <begin position="202"/>
        <end position="219"/>
    </location>
</feature>
<evidence type="ECO:0000256" key="8">
    <source>
        <dbReference type="ARBA" id="ARBA00038435"/>
    </source>
</evidence>
<dbReference type="OrthoDB" id="9790605at2"/>
<keyword evidence="7 9" id="KW-0472">Membrane</keyword>
<evidence type="ECO:0000256" key="4">
    <source>
        <dbReference type="ARBA" id="ARBA00022475"/>
    </source>
</evidence>
<feature type="transmembrane region" description="Helical" evidence="9">
    <location>
        <begin position="153"/>
        <end position="171"/>
    </location>
</feature>
<evidence type="ECO:0000256" key="7">
    <source>
        <dbReference type="ARBA" id="ARBA00023136"/>
    </source>
</evidence>
<dbReference type="Proteomes" id="UP000184526">
    <property type="component" value="Unassembled WGS sequence"/>
</dbReference>
<evidence type="ECO:0000256" key="2">
    <source>
        <dbReference type="ARBA" id="ARBA00022448"/>
    </source>
</evidence>
<keyword evidence="2" id="KW-0813">Transport</keyword>
<feature type="transmembrane region" description="Helical" evidence="9">
    <location>
        <begin position="78"/>
        <end position="95"/>
    </location>
</feature>
<feature type="transmembrane region" description="Helical" evidence="9">
    <location>
        <begin position="12"/>
        <end position="34"/>
    </location>
</feature>
<keyword evidence="12" id="KW-1185">Reference proteome</keyword>
<sequence length="430" mass="45531">MEETKIKSKVKANPWALIPLGAFLVVYLASSIITKDFYKMPVSVAFLISTIIALTMNRKKNVEEKLQVFCKGAGNMDIILMCMIFILAGSFAQVAKDMGAVESTVNLGLSVLPPNIMIVGIFIIACFISTSIGTSIGTLVALTPVAVLIAEKLGAPVALIVAAVVGGSMFGDNLSMISDTTIAAARTQGSEMKDKFKVNFKLALPAAIISIMLLFILGGKGTVTLEGEYAYSLIKILPYILVLGGALSGLNVLIVLTCGTLVSGLIGIFTGSFDIWGLVGSISAGMLNMGELIIITILVAGTVEIIKDNGGIEYIISIIKSRIKDERGAKLGIALLVSIVDMCTANNTVSIVMTGPIAKEVGEEYNIEPKKLASILDIFSCVFQGIIPYGAQLLMASSLAGISSFQIMQFLFYPYLLGAITLIAIAIKKF</sequence>
<reference evidence="11 12" key="1">
    <citation type="submission" date="2016-11" db="EMBL/GenBank/DDBJ databases">
        <authorList>
            <person name="Jaros S."/>
            <person name="Januszkiewicz K."/>
            <person name="Wedrychowicz H."/>
        </authorList>
    </citation>
    <scope>NUCLEOTIDE SEQUENCE [LARGE SCALE GENOMIC DNA]</scope>
    <source>
        <strain evidence="11 12">DSM 3089</strain>
    </source>
</reference>
<feature type="domain" description="Na+/H+ antiporter NhaC-like C-terminal" evidence="10">
    <location>
        <begin position="22"/>
        <end position="218"/>
    </location>
</feature>
<evidence type="ECO:0000259" key="10">
    <source>
        <dbReference type="Pfam" id="PF03553"/>
    </source>
</evidence>
<feature type="transmembrane region" description="Helical" evidence="9">
    <location>
        <begin position="407"/>
        <end position="427"/>
    </location>
</feature>
<dbReference type="GO" id="GO:0005886">
    <property type="term" value="C:plasma membrane"/>
    <property type="evidence" value="ECO:0007669"/>
    <property type="project" value="UniProtKB-SubCell"/>
</dbReference>
<proteinExistence type="inferred from homology"/>
<evidence type="ECO:0000256" key="9">
    <source>
        <dbReference type="SAM" id="Phobius"/>
    </source>
</evidence>
<organism evidence="11 12">
    <name type="scientific">Clostridium collagenovorans DSM 3089</name>
    <dbReference type="NCBI Taxonomy" id="1121306"/>
    <lineage>
        <taxon>Bacteria</taxon>
        <taxon>Bacillati</taxon>
        <taxon>Bacillota</taxon>
        <taxon>Clostridia</taxon>
        <taxon>Eubacteriales</taxon>
        <taxon>Clostridiaceae</taxon>
        <taxon>Clostridium</taxon>
    </lineage>
</organism>
<comment type="similarity">
    <text evidence="8">Belongs to the NhaC Na(+)/H(+) (TC 2.A.35) antiporter family.</text>
</comment>
<dbReference type="GO" id="GO:0015297">
    <property type="term" value="F:antiporter activity"/>
    <property type="evidence" value="ECO:0007669"/>
    <property type="project" value="UniProtKB-KW"/>
</dbReference>
<dbReference type="STRING" id="1121306.SAMN02745196_00758"/>
<dbReference type="InterPro" id="IPR052180">
    <property type="entry name" value="NhaC_Na-H+_Antiporter"/>
</dbReference>
<dbReference type="RefSeq" id="WP_072830186.1">
    <property type="nucleotide sequence ID" value="NZ_FQXP01000003.1"/>
</dbReference>
<keyword evidence="4" id="KW-1003">Cell membrane</keyword>
<evidence type="ECO:0000256" key="5">
    <source>
        <dbReference type="ARBA" id="ARBA00022692"/>
    </source>
</evidence>
<feature type="domain" description="Na+/H+ antiporter NhaC-like C-terminal" evidence="10">
    <location>
        <begin position="242"/>
        <end position="425"/>
    </location>
</feature>
<dbReference type="AlphaFoldDB" id="A0A1M5TX96"/>
<name>A0A1M5TX96_9CLOT</name>
<feature type="transmembrane region" description="Helical" evidence="9">
    <location>
        <begin position="115"/>
        <end position="141"/>
    </location>
</feature>
<keyword evidence="3" id="KW-0050">Antiport</keyword>
<dbReference type="InterPro" id="IPR018461">
    <property type="entry name" value="Na/H_Antiport_NhaC-like_C"/>
</dbReference>
<evidence type="ECO:0000256" key="6">
    <source>
        <dbReference type="ARBA" id="ARBA00022989"/>
    </source>
</evidence>
<dbReference type="PANTHER" id="PTHR33451">
    <property type="entry name" value="MALATE-2H(+)/NA(+)-LACTATE ANTIPORTER"/>
    <property type="match status" value="1"/>
</dbReference>
<accession>A0A1M5TX96</accession>
<evidence type="ECO:0000256" key="3">
    <source>
        <dbReference type="ARBA" id="ARBA00022449"/>
    </source>
</evidence>
<evidence type="ECO:0000313" key="12">
    <source>
        <dbReference type="Proteomes" id="UP000184526"/>
    </source>
</evidence>
<dbReference type="EMBL" id="FQXP01000003">
    <property type="protein sequence ID" value="SHH55417.1"/>
    <property type="molecule type" value="Genomic_DNA"/>
</dbReference>
<keyword evidence="5 9" id="KW-0812">Transmembrane</keyword>
<protein>
    <submittedName>
        <fullName evidence="11">Putative methionine transporter, NhaC family</fullName>
    </submittedName>
</protein>
<gene>
    <name evidence="11" type="ORF">SAMN02745196_00758</name>
</gene>
<keyword evidence="6 9" id="KW-1133">Transmembrane helix</keyword>